<accession>X0TG09</accession>
<organism evidence="1">
    <name type="scientific">marine sediment metagenome</name>
    <dbReference type="NCBI Taxonomy" id="412755"/>
    <lineage>
        <taxon>unclassified sequences</taxon>
        <taxon>metagenomes</taxon>
        <taxon>ecological metagenomes</taxon>
    </lineage>
</organism>
<protein>
    <submittedName>
        <fullName evidence="1">Uncharacterized protein</fullName>
    </submittedName>
</protein>
<feature type="non-terminal residue" evidence="1">
    <location>
        <position position="1"/>
    </location>
</feature>
<sequence>NHKGELNPKSKLTQSDVDEIRAIGKSEYQKDIAKRYGVSRGNIGLILTNAIWHECEYTEAKSPHGECDVCIHCNDVI</sequence>
<evidence type="ECO:0000313" key="1">
    <source>
        <dbReference type="EMBL" id="GAF92154.1"/>
    </source>
</evidence>
<gene>
    <name evidence="1" type="ORF">S01H1_25769</name>
</gene>
<name>X0TG09_9ZZZZ</name>
<proteinExistence type="predicted"/>
<reference evidence="1" key="1">
    <citation type="journal article" date="2014" name="Front. Microbiol.">
        <title>High frequency of phylogenetically diverse reductive dehalogenase-homologous genes in deep subseafloor sedimentary metagenomes.</title>
        <authorList>
            <person name="Kawai M."/>
            <person name="Futagami T."/>
            <person name="Toyoda A."/>
            <person name="Takaki Y."/>
            <person name="Nishi S."/>
            <person name="Hori S."/>
            <person name="Arai W."/>
            <person name="Tsubouchi T."/>
            <person name="Morono Y."/>
            <person name="Uchiyama I."/>
            <person name="Ito T."/>
            <person name="Fujiyama A."/>
            <person name="Inagaki F."/>
            <person name="Takami H."/>
        </authorList>
    </citation>
    <scope>NUCLEOTIDE SEQUENCE</scope>
    <source>
        <strain evidence="1">Expedition CK06-06</strain>
    </source>
</reference>
<dbReference type="EMBL" id="BARS01015590">
    <property type="protein sequence ID" value="GAF92154.1"/>
    <property type="molecule type" value="Genomic_DNA"/>
</dbReference>
<dbReference type="AlphaFoldDB" id="X0TG09"/>
<comment type="caution">
    <text evidence="1">The sequence shown here is derived from an EMBL/GenBank/DDBJ whole genome shotgun (WGS) entry which is preliminary data.</text>
</comment>